<reference evidence="2" key="1">
    <citation type="journal article" date="2014" name="Proc. Natl. Acad. Sci. U.S.A.">
        <title>Extensive sampling of basidiomycete genomes demonstrates inadequacy of the white-rot/brown-rot paradigm for wood decay fungi.</title>
        <authorList>
            <person name="Riley R."/>
            <person name="Salamov A.A."/>
            <person name="Brown D.W."/>
            <person name="Nagy L.G."/>
            <person name="Floudas D."/>
            <person name="Held B.W."/>
            <person name="Levasseur A."/>
            <person name="Lombard V."/>
            <person name="Morin E."/>
            <person name="Otillar R."/>
            <person name="Lindquist E.A."/>
            <person name="Sun H."/>
            <person name="LaButti K.M."/>
            <person name="Schmutz J."/>
            <person name="Jabbour D."/>
            <person name="Luo H."/>
            <person name="Baker S.E."/>
            <person name="Pisabarro A.G."/>
            <person name="Walton J.D."/>
            <person name="Blanchette R.A."/>
            <person name="Henrissat B."/>
            <person name="Martin F."/>
            <person name="Cullen D."/>
            <person name="Hibbett D.S."/>
            <person name="Grigoriev I.V."/>
        </authorList>
    </citation>
    <scope>NUCLEOTIDE SEQUENCE [LARGE SCALE GENOMIC DNA]</scope>
    <source>
        <strain evidence="2">CBS 339.88</strain>
    </source>
</reference>
<evidence type="ECO:0008006" key="3">
    <source>
        <dbReference type="Google" id="ProtNLM"/>
    </source>
</evidence>
<dbReference type="AlphaFoldDB" id="A0A067S606"/>
<accession>A0A067S606</accession>
<name>A0A067S606_GALM3</name>
<proteinExistence type="predicted"/>
<gene>
    <name evidence="1" type="ORF">GALMADRAFT_283968</name>
</gene>
<keyword evidence="2" id="KW-1185">Reference proteome</keyword>
<evidence type="ECO:0000313" key="2">
    <source>
        <dbReference type="Proteomes" id="UP000027222"/>
    </source>
</evidence>
<dbReference type="HOGENOM" id="CLU_1266967_0_0_1"/>
<dbReference type="EMBL" id="KL142425">
    <property type="protein sequence ID" value="KDR66280.1"/>
    <property type="molecule type" value="Genomic_DNA"/>
</dbReference>
<organism evidence="1 2">
    <name type="scientific">Galerina marginata (strain CBS 339.88)</name>
    <dbReference type="NCBI Taxonomy" id="685588"/>
    <lineage>
        <taxon>Eukaryota</taxon>
        <taxon>Fungi</taxon>
        <taxon>Dikarya</taxon>
        <taxon>Basidiomycota</taxon>
        <taxon>Agaricomycotina</taxon>
        <taxon>Agaricomycetes</taxon>
        <taxon>Agaricomycetidae</taxon>
        <taxon>Agaricales</taxon>
        <taxon>Agaricineae</taxon>
        <taxon>Strophariaceae</taxon>
        <taxon>Galerina</taxon>
    </lineage>
</organism>
<evidence type="ECO:0000313" key="1">
    <source>
        <dbReference type="EMBL" id="KDR66280.1"/>
    </source>
</evidence>
<dbReference type="Proteomes" id="UP000027222">
    <property type="component" value="Unassembled WGS sequence"/>
</dbReference>
<sequence length="218" mass="24586">MSLSPGIYLIKNRSTAAYVRQRDEKNRDNRVVMKESDGEILEEIKIGVVLDENGFYALKSKEGTYIVESKKTDPKGGVTYPEWQKSDGDFIWDIRNASTGLWTIKIRDVPKFWAHNSTDGLRIVPAEEATTSELRWEFINISLLPLPPGDYFVKNRKTGYYIIPKARTSEGDLVTLKKFGKEPPAEAMLNVTVDQSGLFTLKSGSNHCIGDSGVQHER</sequence>
<protein>
    <recommendedName>
        <fullName evidence="3">Ricin B lectin domain-containing protein</fullName>
    </recommendedName>
</protein>
<dbReference type="OrthoDB" id="3100491at2759"/>